<dbReference type="InterPro" id="IPR036680">
    <property type="entry name" value="SPOR-like_sf"/>
</dbReference>
<dbReference type="GO" id="GO:0032153">
    <property type="term" value="C:cell division site"/>
    <property type="evidence" value="ECO:0007669"/>
    <property type="project" value="TreeGrafter"/>
</dbReference>
<dbReference type="Proteomes" id="UP000002366">
    <property type="component" value="Chromosome"/>
</dbReference>
<dbReference type="RefSeq" id="WP_013048224.1">
    <property type="nucleotide sequence ID" value="NC_014011.1"/>
</dbReference>
<accession>D5EEH6</accession>
<dbReference type="eggNOG" id="COG3087">
    <property type="taxonomic scope" value="Bacteria"/>
</dbReference>
<dbReference type="PANTHER" id="PTHR38687">
    <property type="entry name" value="CELL DIVISION PROTEIN DEDD-RELATED"/>
    <property type="match status" value="1"/>
</dbReference>
<evidence type="ECO:0000256" key="2">
    <source>
        <dbReference type="SAM" id="Phobius"/>
    </source>
</evidence>
<dbReference type="InterPro" id="IPR052521">
    <property type="entry name" value="Cell_div_SPOR-domain"/>
</dbReference>
<keyword evidence="5" id="KW-1185">Reference proteome</keyword>
<keyword evidence="2" id="KW-0812">Transmembrane</keyword>
<feature type="region of interest" description="Disordered" evidence="1">
    <location>
        <begin position="59"/>
        <end position="120"/>
    </location>
</feature>
<dbReference type="PROSITE" id="PS51724">
    <property type="entry name" value="SPOR"/>
    <property type="match status" value="1"/>
</dbReference>
<dbReference type="AlphaFoldDB" id="D5EEH6"/>
<dbReference type="Pfam" id="PF05036">
    <property type="entry name" value="SPOR"/>
    <property type="match status" value="1"/>
</dbReference>
<gene>
    <name evidence="4" type="ordered locus">Amico_0825</name>
</gene>
<feature type="transmembrane region" description="Helical" evidence="2">
    <location>
        <begin position="21"/>
        <end position="42"/>
    </location>
</feature>
<dbReference type="PANTHER" id="PTHR38687:SF1">
    <property type="entry name" value="CELL DIVISION PROTEIN DEDD"/>
    <property type="match status" value="1"/>
</dbReference>
<dbReference type="EMBL" id="CP001997">
    <property type="protein sequence ID" value="ADE56958.1"/>
    <property type="molecule type" value="Genomic_DNA"/>
</dbReference>
<dbReference type="GO" id="GO:0030428">
    <property type="term" value="C:cell septum"/>
    <property type="evidence" value="ECO:0007669"/>
    <property type="project" value="TreeGrafter"/>
</dbReference>
<feature type="compositionally biased region" description="Basic and acidic residues" evidence="1">
    <location>
        <begin position="76"/>
        <end position="86"/>
    </location>
</feature>
<dbReference type="Gene3D" id="3.30.70.1070">
    <property type="entry name" value="Sporulation related repeat"/>
    <property type="match status" value="1"/>
</dbReference>
<reference evidence="4 5" key="1">
    <citation type="journal article" date="2010" name="Stand. Genomic Sci.">
        <title>Complete genome sequence of Aminobacterium colombiense type strain (ALA-1).</title>
        <authorList>
            <person name="Chertkov O."/>
            <person name="Sikorski J."/>
            <person name="Brambilla E."/>
            <person name="Lapidus A."/>
            <person name="Copeland A."/>
            <person name="Glavina Del Rio T."/>
            <person name="Nolan M."/>
            <person name="Lucas S."/>
            <person name="Tice H."/>
            <person name="Cheng J.F."/>
            <person name="Han C."/>
            <person name="Detter J.C."/>
            <person name="Bruce D."/>
            <person name="Tapia R."/>
            <person name="Goodwin L."/>
            <person name="Pitluck S."/>
            <person name="Liolios K."/>
            <person name="Ivanova N."/>
            <person name="Mavromatis K."/>
            <person name="Ovchinnikova G."/>
            <person name="Pati A."/>
            <person name="Chen A."/>
            <person name="Palaniappan K."/>
            <person name="Land M."/>
            <person name="Hauser L."/>
            <person name="Chang Y.J."/>
            <person name="Jeffries C.D."/>
            <person name="Spring S."/>
            <person name="Rohde M."/>
            <person name="Goker M."/>
            <person name="Bristow J."/>
            <person name="Eisen J.A."/>
            <person name="Markowitz V."/>
            <person name="Hugenholtz P."/>
            <person name="Kyrpides N.C."/>
            <person name="Klenk H.P."/>
        </authorList>
    </citation>
    <scope>NUCLEOTIDE SEQUENCE [LARGE SCALE GENOMIC DNA]</scope>
    <source>
        <strain evidence="5">DSM 12261 / ALA-1</strain>
    </source>
</reference>
<name>D5EEH6_AMICL</name>
<proteinExistence type="predicted"/>
<keyword evidence="2" id="KW-0472">Membrane</keyword>
<dbReference type="HOGENOM" id="CLU_107910_0_0_0"/>
<organism evidence="4 5">
    <name type="scientific">Aminobacterium colombiense (strain DSM 12261 / ALA-1)</name>
    <dbReference type="NCBI Taxonomy" id="572547"/>
    <lineage>
        <taxon>Bacteria</taxon>
        <taxon>Thermotogati</taxon>
        <taxon>Synergistota</taxon>
        <taxon>Synergistia</taxon>
        <taxon>Synergistales</taxon>
        <taxon>Aminobacteriaceae</taxon>
        <taxon>Aminobacterium</taxon>
    </lineage>
</organism>
<dbReference type="InterPro" id="IPR007730">
    <property type="entry name" value="SPOR-like_dom"/>
</dbReference>
<evidence type="ECO:0000313" key="5">
    <source>
        <dbReference type="Proteomes" id="UP000002366"/>
    </source>
</evidence>
<evidence type="ECO:0000259" key="3">
    <source>
        <dbReference type="PROSITE" id="PS51724"/>
    </source>
</evidence>
<protein>
    <submittedName>
        <fullName evidence="4">Sporulation domain protein</fullName>
    </submittedName>
</protein>
<feature type="compositionally biased region" description="Low complexity" evidence="1">
    <location>
        <begin position="95"/>
        <end position="111"/>
    </location>
</feature>
<dbReference type="GO" id="GO:0042834">
    <property type="term" value="F:peptidoglycan binding"/>
    <property type="evidence" value="ECO:0007669"/>
    <property type="project" value="InterPro"/>
</dbReference>
<dbReference type="GO" id="GO:0032506">
    <property type="term" value="P:cytokinetic process"/>
    <property type="evidence" value="ECO:0007669"/>
    <property type="project" value="TreeGrafter"/>
</dbReference>
<dbReference type="KEGG" id="aco:Amico_0825"/>
<feature type="compositionally biased region" description="Low complexity" evidence="1">
    <location>
        <begin position="61"/>
        <end position="75"/>
    </location>
</feature>
<keyword evidence="2" id="KW-1133">Transmembrane helix</keyword>
<dbReference type="STRING" id="572547.Amico_0825"/>
<feature type="domain" description="SPOR" evidence="3">
    <location>
        <begin position="144"/>
        <end position="223"/>
    </location>
</feature>
<sequence>MSARENRRQRDKKPMLPFGDLMLPIIGLIAVGLLIVGIKFFFLSEPSREQHKPVIVHEKTTTTAAPSSTVASTADEPPKAAPDKAENAVPVAGSTAPTAPQVAAPVTPQTASEGGTQKPAAVTAESAKVVMAAPAHDGKLITGGVENSAWGVQIGSFKSNESANRLKEKVEKEGYKAFVSKALVSNSTFYRVTVWAGNERGEADKQANQLKQAGHPVLVVRLR</sequence>
<evidence type="ECO:0000313" key="4">
    <source>
        <dbReference type="EMBL" id="ADE56958.1"/>
    </source>
</evidence>
<evidence type="ECO:0000256" key="1">
    <source>
        <dbReference type="SAM" id="MobiDB-lite"/>
    </source>
</evidence>
<dbReference type="OrthoDB" id="6441at2"/>
<dbReference type="SUPFAM" id="SSF110997">
    <property type="entry name" value="Sporulation related repeat"/>
    <property type="match status" value="1"/>
</dbReference>